<evidence type="ECO:0000259" key="4">
    <source>
        <dbReference type="Pfam" id="PF02769"/>
    </source>
</evidence>
<comment type="catalytic activity">
    <reaction evidence="2">
        <text>thiamine phosphate + ATP = thiamine diphosphate + ADP</text>
        <dbReference type="Rhea" id="RHEA:15913"/>
        <dbReference type="ChEBI" id="CHEBI:30616"/>
        <dbReference type="ChEBI" id="CHEBI:37575"/>
        <dbReference type="ChEBI" id="CHEBI:58937"/>
        <dbReference type="ChEBI" id="CHEBI:456216"/>
        <dbReference type="EC" id="2.7.4.16"/>
    </reaction>
</comment>
<dbReference type="GO" id="GO:0009030">
    <property type="term" value="F:thiamine-phosphate kinase activity"/>
    <property type="evidence" value="ECO:0007669"/>
    <property type="project" value="UniProtKB-EC"/>
</dbReference>
<comment type="caution">
    <text evidence="2">Lacks conserved residue(s) required for the propagation of feature annotation.</text>
</comment>
<feature type="binding site" evidence="2">
    <location>
        <position position="71"/>
    </location>
    <ligand>
        <name>Mg(2+)</name>
        <dbReference type="ChEBI" id="CHEBI:18420"/>
        <label>4</label>
    </ligand>
</feature>
<name>A0ABX1V850_9PLAN</name>
<feature type="binding site" evidence="2">
    <location>
        <position position="43"/>
    </location>
    <ligand>
        <name>Mg(2+)</name>
        <dbReference type="ChEBI" id="CHEBI:18420"/>
        <label>2</label>
    </ligand>
</feature>
<keyword evidence="2" id="KW-0460">Magnesium</keyword>
<feature type="binding site" evidence="2">
    <location>
        <position position="43"/>
    </location>
    <ligand>
        <name>Mg(2+)</name>
        <dbReference type="ChEBI" id="CHEBI:18420"/>
        <label>1</label>
    </ligand>
</feature>
<evidence type="ECO:0000256" key="2">
    <source>
        <dbReference type="HAMAP-Rule" id="MF_02128"/>
    </source>
</evidence>
<dbReference type="Pfam" id="PF02769">
    <property type="entry name" value="AIRS_C"/>
    <property type="match status" value="1"/>
</dbReference>
<dbReference type="Gene3D" id="3.90.650.10">
    <property type="entry name" value="PurM-like C-terminal domain"/>
    <property type="match status" value="1"/>
</dbReference>
<keyword evidence="2" id="KW-0547">Nucleotide-binding</keyword>
<accession>A0ABX1V850</accession>
<dbReference type="InterPro" id="IPR036921">
    <property type="entry name" value="PurM-like_N_sf"/>
</dbReference>
<sequence>MSAEFDLIRSLQRAARPDSRTPLGIGDDAAVLNLAGRPVVCCDLIAEGTHFPAETPPDLVGRKALAVNLSDCAAMAATPTAAFVGLLVDRRRGFAYAEAIMGGLTELAEQFDVTLAGGDTATHDGPTSVCVTVVGTCEREVRRTGARPGDALLVTGSLGGSLPSGRHLTFPPRVAEAQALVAAANLHAMIDLSDGLLADCGRLCEASGVSAELTAEAIPVAEGAAGLRAALTDGEDFELLFAVAETDAVRLLADPPVDCGLTRVGRIGAGAGVTVRDATGEPLSFRTAGYEHQFAS</sequence>
<organism evidence="5 6">
    <name type="scientific">Alienimonas chondri</name>
    <dbReference type="NCBI Taxonomy" id="2681879"/>
    <lineage>
        <taxon>Bacteria</taxon>
        <taxon>Pseudomonadati</taxon>
        <taxon>Planctomycetota</taxon>
        <taxon>Planctomycetia</taxon>
        <taxon>Planctomycetales</taxon>
        <taxon>Planctomycetaceae</taxon>
        <taxon>Alienimonas</taxon>
    </lineage>
</organism>
<dbReference type="InterPro" id="IPR036676">
    <property type="entry name" value="PurM-like_C_sf"/>
</dbReference>
<comment type="caution">
    <text evidence="5">The sequence shown here is derived from an EMBL/GenBank/DDBJ whole genome shotgun (WGS) entry which is preliminary data.</text>
</comment>
<reference evidence="5 6" key="1">
    <citation type="journal article" date="2020" name="Syst. Appl. Microbiol.">
        <title>Alienimonas chondri sp. nov., a novel planctomycete isolated from the biofilm of the red alga Chondrus crispus.</title>
        <authorList>
            <person name="Vitorino I."/>
            <person name="Albuquerque L."/>
            <person name="Wiegand S."/>
            <person name="Kallscheuer N."/>
            <person name="da Costa M.S."/>
            <person name="Lobo-da-Cunha A."/>
            <person name="Jogler C."/>
            <person name="Lage O.M."/>
        </authorList>
    </citation>
    <scope>NUCLEOTIDE SEQUENCE [LARGE SCALE GENOMIC DNA]</scope>
    <source>
        <strain evidence="5 6">LzC2</strain>
    </source>
</reference>
<feature type="binding site" evidence="2">
    <location>
        <position position="143"/>
    </location>
    <ligand>
        <name>ATP</name>
        <dbReference type="ChEBI" id="CHEBI:30616"/>
    </ligand>
</feature>
<dbReference type="RefSeq" id="WP_171182479.1">
    <property type="nucleotide sequence ID" value="NZ_WTPX01000001.1"/>
</dbReference>
<keyword evidence="2 5" id="KW-0808">Transferase</keyword>
<keyword evidence="2 5" id="KW-0418">Kinase</keyword>
<comment type="function">
    <text evidence="2">Catalyzes the ATP-dependent phosphorylation of thiamine-monophosphate (TMP) to form thiamine-pyrophosphate (TPP), the active form of vitamin B1.</text>
</comment>
<dbReference type="Pfam" id="PF00586">
    <property type="entry name" value="AIRS"/>
    <property type="match status" value="1"/>
</dbReference>
<evidence type="ECO:0000313" key="5">
    <source>
        <dbReference type="EMBL" id="NNJ24004.1"/>
    </source>
</evidence>
<feature type="binding site" evidence="2">
    <location>
        <position position="193"/>
    </location>
    <ligand>
        <name>ATP</name>
        <dbReference type="ChEBI" id="CHEBI:30616"/>
    </ligand>
</feature>
<feature type="binding site" evidence="2">
    <location>
        <position position="28"/>
    </location>
    <ligand>
        <name>Mg(2+)</name>
        <dbReference type="ChEBI" id="CHEBI:18420"/>
        <label>3</label>
    </ligand>
</feature>
<dbReference type="CDD" id="cd02194">
    <property type="entry name" value="ThiL"/>
    <property type="match status" value="1"/>
</dbReference>
<keyword evidence="2" id="KW-0479">Metal-binding</keyword>
<protein>
    <recommendedName>
        <fullName evidence="2">Thiamine-monophosphate kinase</fullName>
        <shortName evidence="2">TMP kinase</shortName>
        <shortName evidence="2">Thiamine-phosphate kinase</shortName>
        <ecNumber evidence="2">2.7.4.16</ecNumber>
    </recommendedName>
</protein>
<dbReference type="PIRSF" id="PIRSF005303">
    <property type="entry name" value="Thiam_monoph_kin"/>
    <property type="match status" value="1"/>
</dbReference>
<keyword evidence="6" id="KW-1185">Reference proteome</keyword>
<evidence type="ECO:0000256" key="1">
    <source>
        <dbReference type="ARBA" id="ARBA00022977"/>
    </source>
</evidence>
<feature type="binding site" evidence="2">
    <location>
        <position position="28"/>
    </location>
    <ligand>
        <name>Mg(2+)</name>
        <dbReference type="ChEBI" id="CHEBI:18420"/>
        <label>4</label>
    </ligand>
</feature>
<feature type="binding site" evidence="2">
    <location>
        <position position="235"/>
    </location>
    <ligand>
        <name>substrate</name>
    </ligand>
</feature>
<feature type="domain" description="PurM-like C-terminal" evidence="4">
    <location>
        <begin position="164"/>
        <end position="276"/>
    </location>
</feature>
<keyword evidence="1 2" id="KW-0784">Thiamine biosynthesis</keyword>
<dbReference type="InterPro" id="IPR006283">
    <property type="entry name" value="ThiL-like"/>
</dbReference>
<dbReference type="PANTHER" id="PTHR30270">
    <property type="entry name" value="THIAMINE-MONOPHOSPHATE KINASE"/>
    <property type="match status" value="1"/>
</dbReference>
<feature type="binding site" evidence="2">
    <location>
        <begin position="118"/>
        <end position="119"/>
    </location>
    <ligand>
        <name>ATP</name>
        <dbReference type="ChEBI" id="CHEBI:30616"/>
    </ligand>
</feature>
<keyword evidence="2" id="KW-0067">ATP-binding</keyword>
<dbReference type="Proteomes" id="UP000609651">
    <property type="component" value="Unassembled WGS sequence"/>
</dbReference>
<feature type="binding site" evidence="2">
    <location>
        <position position="191"/>
    </location>
    <ligand>
        <name>Mg(2+)</name>
        <dbReference type="ChEBI" id="CHEBI:18420"/>
        <label>3</label>
    </ligand>
</feature>
<feature type="binding site" evidence="2">
    <location>
        <position position="290"/>
    </location>
    <ligand>
        <name>substrate</name>
    </ligand>
</feature>
<feature type="binding site" evidence="2">
    <location>
        <position position="71"/>
    </location>
    <ligand>
        <name>Mg(2+)</name>
        <dbReference type="ChEBI" id="CHEBI:18420"/>
        <label>3</label>
    </ligand>
</feature>
<gene>
    <name evidence="2 5" type="primary">thiL</name>
    <name evidence="5" type="ORF">LzC2_00510</name>
</gene>
<dbReference type="PANTHER" id="PTHR30270:SF0">
    <property type="entry name" value="THIAMINE-MONOPHOSPHATE KINASE"/>
    <property type="match status" value="1"/>
</dbReference>
<feature type="domain" description="PurM-like N-terminal" evidence="3">
    <location>
        <begin position="26"/>
        <end position="136"/>
    </location>
</feature>
<comment type="pathway">
    <text evidence="2">Cofactor biosynthesis; thiamine diphosphate biosynthesis; thiamine diphosphate from thiamine phosphate: step 1/1.</text>
</comment>
<dbReference type="EMBL" id="WTPX01000001">
    <property type="protein sequence ID" value="NNJ24004.1"/>
    <property type="molecule type" value="Genomic_DNA"/>
</dbReference>
<comment type="similarity">
    <text evidence="2">Belongs to the thiamine-monophosphate kinase family.</text>
</comment>
<dbReference type="SUPFAM" id="SSF55326">
    <property type="entry name" value="PurM N-terminal domain-like"/>
    <property type="match status" value="1"/>
</dbReference>
<dbReference type="EC" id="2.7.4.16" evidence="2"/>
<comment type="miscellaneous">
    <text evidence="2">Reaction mechanism of ThiL seems to utilize a direct, inline transfer of the gamma-phosphate of ATP to TMP rather than a phosphorylated enzyme intermediate.</text>
</comment>
<dbReference type="InterPro" id="IPR010918">
    <property type="entry name" value="PurM-like_C_dom"/>
</dbReference>
<evidence type="ECO:0000259" key="3">
    <source>
        <dbReference type="Pfam" id="PF00586"/>
    </source>
</evidence>
<dbReference type="HAMAP" id="MF_02128">
    <property type="entry name" value="TMP_kinase"/>
    <property type="match status" value="1"/>
</dbReference>
<feature type="binding site" evidence="2">
    <location>
        <position position="194"/>
    </location>
    <ligand>
        <name>Mg(2+)</name>
        <dbReference type="ChEBI" id="CHEBI:18420"/>
        <label>5</label>
    </ligand>
</feature>
<dbReference type="Gene3D" id="3.30.1330.10">
    <property type="entry name" value="PurM-like, N-terminal domain"/>
    <property type="match status" value="1"/>
</dbReference>
<feature type="binding site" evidence="2">
    <location>
        <position position="71"/>
    </location>
    <ligand>
        <name>Mg(2+)</name>
        <dbReference type="ChEBI" id="CHEBI:18420"/>
        <label>2</label>
    </ligand>
</feature>
<dbReference type="InterPro" id="IPR016188">
    <property type="entry name" value="PurM-like_N"/>
</dbReference>
<proteinExistence type="inferred from homology"/>
<dbReference type="SUPFAM" id="SSF56042">
    <property type="entry name" value="PurM C-terminal domain-like"/>
    <property type="match status" value="1"/>
</dbReference>
<feature type="binding site" evidence="2">
    <location>
        <position position="119"/>
    </location>
    <ligand>
        <name>Mg(2+)</name>
        <dbReference type="ChEBI" id="CHEBI:18420"/>
        <label>1</label>
    </ligand>
</feature>
<evidence type="ECO:0000313" key="6">
    <source>
        <dbReference type="Proteomes" id="UP000609651"/>
    </source>
</evidence>
<feature type="binding site" evidence="2">
    <location>
        <position position="50"/>
    </location>
    <ligand>
        <name>substrate</name>
    </ligand>
</feature>